<dbReference type="AlphaFoldDB" id="A0A0W8I3P6"/>
<feature type="compositionally biased region" description="Low complexity" evidence="1">
    <location>
        <begin position="291"/>
        <end position="319"/>
    </location>
</feature>
<comment type="caution">
    <text evidence="3">The sequence shown here is derived from an EMBL/GenBank/DDBJ whole genome shotgun (WGS) entry which is preliminary data.</text>
</comment>
<evidence type="ECO:0000256" key="1">
    <source>
        <dbReference type="SAM" id="MobiDB-lite"/>
    </source>
</evidence>
<keyword evidence="4" id="KW-1185">Reference proteome</keyword>
<dbReference type="OrthoDB" id="5137271at2"/>
<sequence>MTTIPPRPRRALRPRSLPTSALALALWASLVLAPVGGAVGSPAASVAAQPPSATETTEVSVLLDEVDPVVLVPGEPVTLTGRLLNHGSVPRRLTSLTATLSPTSLTSREQVDRWLDGDLPRGPELVLGDDTVGPVVPASGAVPFQVEVPGSVTDDLPDTAGVLPLVIGATEDDDDTAGTPAGAELRSTLSSAGRDDIENPLETAWVVPLTLPADPGLFSPVDDEHAEAWTAAIGPGSTLTEWLQGLDVPDATYVVDPATVLAPQPAPGISTPREGTVEQTPTPTPQPPATATPTPGDATGTEETTTPDQTVPVPVPDDGSATTSPEQTAPAEPSGADAEDVRAAAATLATTLAGLPDDQLWWLPRHDPDLDLVRRRQPPVDVVADLFAPSASPADPLVLGTGRHDVAWPVEGDPDPGEMAQMTALVRGVDADLRVVVLPRESLTADSAALPRRGAAPLERPGDLVALGADSWTSALVGQGAQEAEERGAGAAAQHLLAHTLGTHLEDPSEVRELVIAPPRLTPASAEVLEQLSDGWRAAPWLRSVSAQDLLDRAEGTQQVRLTGEGPQEAVLGDLVQQLRAPASPVDAERAEVLAVSAEQLDDLAVVLADTTALDSWRPVLDTLWSGVWRGHEEGWLQTRTVVRDDIQSTRDGVWVTPSSVNFLTNQGDIGITVVNDLGVAVEGVALELVATNGRLQVIEQPDPVDIGPDSRATASVAARSITRGETTLIAQLSTPDGTTLGEPVAIEVRVQPTGIWVYWVLGGVAGLVLVLGLARALRSTPPGPTAGAGPAPEGAP</sequence>
<protein>
    <submittedName>
        <fullName evidence="3">Uncharacterized protein</fullName>
    </submittedName>
</protein>
<feature type="region of interest" description="Disordered" evidence="1">
    <location>
        <begin position="263"/>
        <end position="341"/>
    </location>
</feature>
<name>A0A0W8I3P6_9MICO</name>
<dbReference type="RefSeq" id="WP_058892018.1">
    <property type="nucleotide sequence ID" value="NZ_LQBL01000030.1"/>
</dbReference>
<gene>
    <name evidence="3" type="ORF">AVL62_14245</name>
</gene>
<keyword evidence="2" id="KW-0472">Membrane</keyword>
<feature type="transmembrane region" description="Helical" evidence="2">
    <location>
        <begin position="757"/>
        <end position="775"/>
    </location>
</feature>
<accession>A0A0W8I3P6</accession>
<dbReference type="STRING" id="767452.AVL62_14245"/>
<dbReference type="EMBL" id="LQBL01000030">
    <property type="protein sequence ID" value="KUG52482.1"/>
    <property type="molecule type" value="Genomic_DNA"/>
</dbReference>
<dbReference type="Proteomes" id="UP000054837">
    <property type="component" value="Unassembled WGS sequence"/>
</dbReference>
<reference evidence="3 4" key="1">
    <citation type="submission" date="2015-12" db="EMBL/GenBank/DDBJ databases">
        <title>Serinicoccus chungangenesis strain CD08_5 genome sequencing and assembly.</title>
        <authorList>
            <person name="Chander A.M."/>
            <person name="Kaur G."/>
            <person name="Nair G.R."/>
            <person name="Dhawan D.K."/>
            <person name="Kochhar R.K."/>
            <person name="Mayilraj S."/>
            <person name="Bhadada S.K."/>
        </authorList>
    </citation>
    <scope>NUCLEOTIDE SEQUENCE [LARGE SCALE GENOMIC DNA]</scope>
    <source>
        <strain evidence="3 4">CD08_5</strain>
    </source>
</reference>
<keyword evidence="2" id="KW-1133">Transmembrane helix</keyword>
<evidence type="ECO:0000313" key="3">
    <source>
        <dbReference type="EMBL" id="KUG52482.1"/>
    </source>
</evidence>
<proteinExistence type="predicted"/>
<evidence type="ECO:0000256" key="2">
    <source>
        <dbReference type="SAM" id="Phobius"/>
    </source>
</evidence>
<organism evidence="3 4">
    <name type="scientific">Serinicoccus chungangensis</name>
    <dbReference type="NCBI Taxonomy" id="767452"/>
    <lineage>
        <taxon>Bacteria</taxon>
        <taxon>Bacillati</taxon>
        <taxon>Actinomycetota</taxon>
        <taxon>Actinomycetes</taxon>
        <taxon>Micrococcales</taxon>
        <taxon>Ornithinimicrobiaceae</taxon>
        <taxon>Serinicoccus</taxon>
    </lineage>
</organism>
<keyword evidence="2" id="KW-0812">Transmembrane</keyword>
<evidence type="ECO:0000313" key="4">
    <source>
        <dbReference type="Proteomes" id="UP000054837"/>
    </source>
</evidence>